<name>A0A6N9VI41_STRMI</name>
<evidence type="ECO:0000313" key="1">
    <source>
        <dbReference type="EMBL" id="MER0423387.1"/>
    </source>
</evidence>
<protein>
    <submittedName>
        <fullName evidence="2">Cholesterol esterase</fullName>
    </submittedName>
    <submittedName>
        <fullName evidence="1">DUF6230 family protein</fullName>
    </submittedName>
</protein>
<dbReference type="RefSeq" id="WP_031122897.1">
    <property type="nucleotide sequence ID" value="NZ_CP054926.1"/>
</dbReference>
<evidence type="ECO:0000313" key="2">
    <source>
        <dbReference type="EMBL" id="NEB72520.1"/>
    </source>
</evidence>
<dbReference type="EMBL" id="CP054926">
    <property type="protein sequence ID" value="QKW45525.1"/>
    <property type="molecule type" value="Genomic_DNA"/>
</dbReference>
<sequence>MSSQVRGGTRWKRFALVMVPSVVATAAVGVGLAQGALAASFAVSGQSFKVRTDKLVGEDFVQYGSVAVGTDLEGNKAAHPVAVSGFSKATITNMCQSVVTPKVPFGIGSVSLKLTAGTDPKNPVVATNLYLDVAQLDTDAYFEGMDIGVAAKDLGGPGIQPGTEKQVNPNGFGQRAKSATLTDVEQTAWATTAGTFKLSNLSLKLHKGVEECF</sequence>
<evidence type="ECO:0000313" key="3">
    <source>
        <dbReference type="EMBL" id="QKW45525.1"/>
    </source>
</evidence>
<evidence type="ECO:0000313" key="5">
    <source>
        <dbReference type="Proteomes" id="UP000509345"/>
    </source>
</evidence>
<dbReference type="GeneID" id="87634512"/>
<dbReference type="Proteomes" id="UP000509345">
    <property type="component" value="Chromosome"/>
</dbReference>
<accession>A0A6N9VI41</accession>
<reference evidence="3 5" key="2">
    <citation type="submission" date="2020-06" db="EMBL/GenBank/DDBJ databases">
        <title>Genome mining for natural products.</title>
        <authorList>
            <person name="Zhang B."/>
            <person name="Shi J."/>
            <person name="Ge H."/>
        </authorList>
    </citation>
    <scope>NUCLEOTIDE SEQUENCE [LARGE SCALE GENOMIC DNA]</scope>
    <source>
        <strain evidence="3 5">NA06532</strain>
    </source>
</reference>
<evidence type="ECO:0000313" key="6">
    <source>
        <dbReference type="Proteomes" id="UP001456562"/>
    </source>
</evidence>
<reference evidence="1 6" key="3">
    <citation type="submission" date="2024-01" db="EMBL/GenBank/DDBJ databases">
        <title>Metagenomic exploration of the rhizosphere soil microbial community and their significance in facilitating the development of wild simulated ginseng.</title>
        <authorList>
            <person name="Huang J."/>
        </authorList>
    </citation>
    <scope>NUCLEOTIDE SEQUENCE [LARGE SCALE GENOMIC DNA]</scope>
    <source>
        <strain evidence="1 6">WY141</strain>
    </source>
</reference>
<dbReference type="EMBL" id="JAAGME010001543">
    <property type="protein sequence ID" value="NEB72520.1"/>
    <property type="molecule type" value="Genomic_DNA"/>
</dbReference>
<gene>
    <name evidence="1" type="ORF">ABR748_04100</name>
    <name evidence="2" type="ORF">G3I39_36410</name>
    <name evidence="3" type="ORF">HUT09_24945</name>
</gene>
<dbReference type="Proteomes" id="UP000471648">
    <property type="component" value="Unassembled WGS sequence"/>
</dbReference>
<dbReference type="InterPro" id="IPR046198">
    <property type="entry name" value="DUF6230"/>
</dbReference>
<dbReference type="EMBL" id="JBEJUE010000002">
    <property type="protein sequence ID" value="MER0423387.1"/>
    <property type="molecule type" value="Genomic_DNA"/>
</dbReference>
<dbReference type="AlphaFoldDB" id="A0A6N9VI41"/>
<organism evidence="2 4">
    <name type="scientific">Streptomyces microflavus</name>
    <name type="common">Streptomyces lipmanii</name>
    <dbReference type="NCBI Taxonomy" id="1919"/>
    <lineage>
        <taxon>Bacteria</taxon>
        <taxon>Bacillati</taxon>
        <taxon>Actinomycetota</taxon>
        <taxon>Actinomycetes</taxon>
        <taxon>Kitasatosporales</taxon>
        <taxon>Streptomycetaceae</taxon>
        <taxon>Streptomyces</taxon>
    </lineage>
</organism>
<proteinExistence type="predicted"/>
<dbReference type="Pfam" id="PF19741">
    <property type="entry name" value="DUF6230"/>
    <property type="match status" value="1"/>
</dbReference>
<dbReference type="Proteomes" id="UP001456562">
    <property type="component" value="Unassembled WGS sequence"/>
</dbReference>
<keyword evidence="6" id="KW-1185">Reference proteome</keyword>
<evidence type="ECO:0000313" key="4">
    <source>
        <dbReference type="Proteomes" id="UP000471648"/>
    </source>
</evidence>
<reference evidence="2 4" key="1">
    <citation type="submission" date="2020-01" db="EMBL/GenBank/DDBJ databases">
        <title>Insect and environment-associated Actinomycetes.</title>
        <authorList>
            <person name="Currrie C."/>
            <person name="Chevrette M."/>
            <person name="Carlson C."/>
            <person name="Stubbendieck R."/>
            <person name="Wendt-Pienkowski E."/>
        </authorList>
    </citation>
    <scope>NUCLEOTIDE SEQUENCE [LARGE SCALE GENOMIC DNA]</scope>
    <source>
        <strain evidence="2 4">SID14438</strain>
    </source>
</reference>